<proteinExistence type="inferred from homology"/>
<comment type="similarity">
    <text evidence="1">Belongs to the SMG8 family.</text>
</comment>
<reference evidence="5 6" key="1">
    <citation type="submission" date="2021-07" db="EMBL/GenBank/DDBJ databases">
        <title>The Aristolochia fimbriata genome: insights into angiosperm evolution, floral development and chemical biosynthesis.</title>
        <authorList>
            <person name="Jiao Y."/>
        </authorList>
    </citation>
    <scope>NUCLEOTIDE SEQUENCE [LARGE SCALE GENOMIC DNA]</scope>
    <source>
        <strain evidence="5">IBCAS-2021</strain>
        <tissue evidence="5">Leaf</tissue>
    </source>
</reference>
<dbReference type="Proteomes" id="UP000825729">
    <property type="component" value="Unassembled WGS sequence"/>
</dbReference>
<keyword evidence="2" id="KW-0866">Nonsense-mediated mRNA decay</keyword>
<evidence type="ECO:0000256" key="1">
    <source>
        <dbReference type="ARBA" id="ARBA00006443"/>
    </source>
</evidence>
<evidence type="ECO:0000256" key="4">
    <source>
        <dbReference type="SAM" id="MobiDB-lite"/>
    </source>
</evidence>
<evidence type="ECO:0000313" key="6">
    <source>
        <dbReference type="Proteomes" id="UP000825729"/>
    </source>
</evidence>
<dbReference type="Pfam" id="PF10220">
    <property type="entry name" value="Smg8_Smg9"/>
    <property type="match status" value="3"/>
</dbReference>
<name>A0AAV7EM88_ARIFI</name>
<accession>A0AAV7EM88</accession>
<evidence type="ECO:0000256" key="3">
    <source>
        <dbReference type="ARBA" id="ARBA00029509"/>
    </source>
</evidence>
<evidence type="ECO:0000256" key="2">
    <source>
        <dbReference type="ARBA" id="ARBA00023161"/>
    </source>
</evidence>
<dbReference type="EMBL" id="JAINDJ010000004">
    <property type="protein sequence ID" value="KAG9449529.1"/>
    <property type="molecule type" value="Genomic_DNA"/>
</dbReference>
<keyword evidence="6" id="KW-1185">Reference proteome</keyword>
<feature type="region of interest" description="Disordered" evidence="4">
    <location>
        <begin position="1"/>
        <end position="75"/>
    </location>
</feature>
<feature type="compositionally biased region" description="Low complexity" evidence="4">
    <location>
        <begin position="45"/>
        <end position="75"/>
    </location>
</feature>
<dbReference type="GO" id="GO:0000184">
    <property type="term" value="P:nuclear-transcribed mRNA catabolic process, nonsense-mediated decay"/>
    <property type="evidence" value="ECO:0007669"/>
    <property type="project" value="UniProtKB-KW"/>
</dbReference>
<sequence length="1186" mass="129890">MEPPSSSPMRVLIRPSTSAITPTSSSSSTSSTTPLPPQNPASIRLSSFSSSTSSSTSPSSSSSFSSSQSSSTLPSSDGVIVVGFIGRNSDDLTQLINRTLDANIFGSGNLDMKLSLDSRRVSKNEGEQEKPGKTDFSWNRNISYYHDQDRGIVYLQYSSYHFTLSEGMSLFKDGHGEVSLDSILDDIECEDIKGMLVMFSVCHIIIYLHEGSRFDTQILKRLRMLQAAKQALSPFVKSHILPKLTSKASSSSSSQQTVPSTSSNSPPPSKGGSVASRHAAAISLMSGSSSSPALFPGQCTPVVLFVFLDDFSDTPSLTSRVEDLADSTLSNQSSTINSILKPTLSTKSSASVVMLARPVSKSEGNFRKKLQSSLEAQIRFLIKKCRVLGGTEANHSSSRAAVQLNCPPLFCLDASRAVALVDRSLNSKGESLDFVSGLVEEILNTNRGPETLLLDNHYQNLNKDDIQLIKEFIYRQSEALRGRGSLATNTNSGSAGGVGMVAVAAAAAAASAASGKPLNVPPELPSLEDWICCSRLFVESLVTRPEHPDETRILENISMTGKEAIEAAKYLLDSGRGLNMKFSTSWCQKAFPMARELYLKDLPACYPTALHNMQLDKALRGFQSMVKGPAVHLFTKKLEEECISIWKSGRQLCDAISLTGRPCVHQRHEGEGKPHSSGYVFLHACACGRLRRFRDDPFDFESANTIFNCFPNCENLLPALQLPKSGNSKPVQTSSWRVIRVGGARYYEPSKGLLMSGFCSKEKFLSSWRIMLEKGKELNGLHKGTSQKGSMMKLNPDSKLFFNTDDEKKKVQTGAENQMKHLENIHSDDQKINFGKGLPLFTLKKPFSEVVAGSVASDSAFPPLQQMKRTIPASEKGNKRVLREQVEDKVNVMGNCREYQMNVGGSIKDTPDSVLREIDPFLKIGSNVIPVDVNDYGKILHDASLKHVEVYVGFEHECSYGHRFLLTPELLDELGSFSLSEGSTINTVENYDKEPGDFLSSNKNGLALKVQELNHNVQSQSVKDTGCSLQHGSLHDGGSAYSLLNRNLPIYMRCPYCENSKNKEANHNIKFASTISQLQRIFLVTPPFPVVLATCPLVQFEDSSLHPLVLDRERQSCFSIGCQVILPPESFLTLRLPFVYGVQLESGALHPLNHLENKPELTAWITKGSTLQVVSKGLNSTADIDM</sequence>
<feature type="compositionally biased region" description="Low complexity" evidence="4">
    <location>
        <begin position="15"/>
        <end position="33"/>
    </location>
</feature>
<dbReference type="PANTHER" id="PTHR13091">
    <property type="entry name" value="AMPLIFIED IN BREAST CANCER 2-RELATED"/>
    <property type="match status" value="1"/>
</dbReference>
<feature type="region of interest" description="Disordered" evidence="4">
    <location>
        <begin position="247"/>
        <end position="276"/>
    </location>
</feature>
<protein>
    <recommendedName>
        <fullName evidence="3">Nonsense-mediated mRNA decay factor SMG8</fullName>
    </recommendedName>
</protein>
<dbReference type="PANTHER" id="PTHR13091:SF0">
    <property type="entry name" value="NONSENSE-MEDIATED MRNA DECAY FACTOR SMG8"/>
    <property type="match status" value="1"/>
</dbReference>
<dbReference type="InterPro" id="IPR019354">
    <property type="entry name" value="SMG8-like"/>
</dbReference>
<evidence type="ECO:0000313" key="5">
    <source>
        <dbReference type="EMBL" id="KAG9449529.1"/>
    </source>
</evidence>
<organism evidence="5 6">
    <name type="scientific">Aristolochia fimbriata</name>
    <name type="common">White veined hardy Dutchman's pipe vine</name>
    <dbReference type="NCBI Taxonomy" id="158543"/>
    <lineage>
        <taxon>Eukaryota</taxon>
        <taxon>Viridiplantae</taxon>
        <taxon>Streptophyta</taxon>
        <taxon>Embryophyta</taxon>
        <taxon>Tracheophyta</taxon>
        <taxon>Spermatophyta</taxon>
        <taxon>Magnoliopsida</taxon>
        <taxon>Magnoliidae</taxon>
        <taxon>Piperales</taxon>
        <taxon>Aristolochiaceae</taxon>
        <taxon>Aristolochia</taxon>
    </lineage>
</organism>
<dbReference type="AlphaFoldDB" id="A0AAV7EM88"/>
<gene>
    <name evidence="5" type="ORF">H6P81_009494</name>
</gene>
<comment type="caution">
    <text evidence="5">The sequence shown here is derived from an EMBL/GenBank/DDBJ whole genome shotgun (WGS) entry which is preliminary data.</text>
</comment>